<name>A0A061FP61_THECC</name>
<evidence type="ECO:0000313" key="1">
    <source>
        <dbReference type="EMBL" id="EOY19105.1"/>
    </source>
</evidence>
<gene>
    <name evidence="1" type="ORF">TCM_043841</name>
</gene>
<dbReference type="AlphaFoldDB" id="A0A061FP61"/>
<proteinExistence type="predicted"/>
<reference evidence="1 2" key="1">
    <citation type="journal article" date="2013" name="Genome Biol.">
        <title>The genome sequence of the most widely cultivated cacao type and its use to identify candidate genes regulating pod color.</title>
        <authorList>
            <person name="Motamayor J.C."/>
            <person name="Mockaitis K."/>
            <person name="Schmutz J."/>
            <person name="Haiminen N."/>
            <person name="Iii D.L."/>
            <person name="Cornejo O."/>
            <person name="Findley S.D."/>
            <person name="Zheng P."/>
            <person name="Utro F."/>
            <person name="Royaert S."/>
            <person name="Saski C."/>
            <person name="Jenkins J."/>
            <person name="Podicheti R."/>
            <person name="Zhao M."/>
            <person name="Scheffler B.E."/>
            <person name="Stack J.C."/>
            <person name="Feltus F.A."/>
            <person name="Mustiga G.M."/>
            <person name="Amores F."/>
            <person name="Phillips W."/>
            <person name="Marelli J.P."/>
            <person name="May G.D."/>
            <person name="Shapiro H."/>
            <person name="Ma J."/>
            <person name="Bustamante C.D."/>
            <person name="Schnell R.J."/>
            <person name="Main D."/>
            <person name="Gilbert D."/>
            <person name="Parida L."/>
            <person name="Kuhn D.N."/>
        </authorList>
    </citation>
    <scope>NUCLEOTIDE SEQUENCE [LARGE SCALE GENOMIC DNA]</scope>
    <source>
        <strain evidence="2">cv. Matina 1-6</strain>
    </source>
</reference>
<sequence length="121" mass="13671">MASFEGHYYGESIVAKPFEAIWSLGNHLGGRNEVVGCASEIEDDCKLKLSTMMGLPLICHYEWICNFVQGMNSGHQFDLWMSGVSIPCDYVCPYRDGGDVDHREITPINDLILYQLLRHCP</sequence>
<keyword evidence="2" id="KW-1185">Reference proteome</keyword>
<dbReference type="Proteomes" id="UP000026915">
    <property type="component" value="Chromosome 10"/>
</dbReference>
<dbReference type="EMBL" id="CM001888">
    <property type="protein sequence ID" value="EOY19105.1"/>
    <property type="molecule type" value="Genomic_DNA"/>
</dbReference>
<dbReference type="HOGENOM" id="CLU_2042284_0_0_1"/>
<dbReference type="Gramene" id="EOY19105">
    <property type="protein sequence ID" value="EOY19105"/>
    <property type="gene ID" value="TCM_043841"/>
</dbReference>
<accession>A0A061FP61</accession>
<organism evidence="1 2">
    <name type="scientific">Theobroma cacao</name>
    <name type="common">Cacao</name>
    <name type="synonym">Cocoa</name>
    <dbReference type="NCBI Taxonomy" id="3641"/>
    <lineage>
        <taxon>Eukaryota</taxon>
        <taxon>Viridiplantae</taxon>
        <taxon>Streptophyta</taxon>
        <taxon>Embryophyta</taxon>
        <taxon>Tracheophyta</taxon>
        <taxon>Spermatophyta</taxon>
        <taxon>Magnoliopsida</taxon>
        <taxon>eudicotyledons</taxon>
        <taxon>Gunneridae</taxon>
        <taxon>Pentapetalae</taxon>
        <taxon>rosids</taxon>
        <taxon>malvids</taxon>
        <taxon>Malvales</taxon>
        <taxon>Malvaceae</taxon>
        <taxon>Byttnerioideae</taxon>
        <taxon>Theobroma</taxon>
    </lineage>
</organism>
<protein>
    <submittedName>
        <fullName evidence="1">Uncharacterized protein</fullName>
    </submittedName>
</protein>
<evidence type="ECO:0000313" key="2">
    <source>
        <dbReference type="Proteomes" id="UP000026915"/>
    </source>
</evidence>
<dbReference type="InParanoid" id="A0A061FP61"/>